<dbReference type="KEGG" id="cpat:CLPA_c24080"/>
<keyword evidence="1" id="KW-0175">Coiled coil</keyword>
<dbReference type="PANTHER" id="PTHR30461">
    <property type="entry name" value="DNA-INVERTASE FROM LAMBDOID PROPHAGE"/>
    <property type="match status" value="1"/>
</dbReference>
<dbReference type="Gene3D" id="3.40.50.1390">
    <property type="entry name" value="Resolvase, N-terminal catalytic domain"/>
    <property type="match status" value="1"/>
</dbReference>
<reference evidence="4 7" key="1">
    <citation type="journal article" date="2015" name="Genome Announc.">
        <title>Complete Genome Sequence of the Nitrogen-Fixing and Solvent-Producing Clostridium pasteurianum DSM 525.</title>
        <authorList>
            <person name="Poehlein A."/>
            <person name="Grosse-Honebrink A."/>
            <person name="Zhang Y."/>
            <person name="Minton N.P."/>
            <person name="Daniel R."/>
        </authorList>
    </citation>
    <scope>NUCLEOTIDE SEQUENCE [LARGE SCALE GENOMIC DNA]</scope>
    <source>
        <strain evidence="4">DSM 525</strain>
        <strain evidence="7">DSM 525 / ATCC 6013</strain>
    </source>
</reference>
<dbReference type="GeneID" id="93074550"/>
<proteinExistence type="predicted"/>
<dbReference type="SMART" id="SM00857">
    <property type="entry name" value="Resolvase"/>
    <property type="match status" value="1"/>
</dbReference>
<dbReference type="InterPro" id="IPR011109">
    <property type="entry name" value="DNA_bind_recombinase_dom"/>
</dbReference>
<dbReference type="InterPro" id="IPR025827">
    <property type="entry name" value="Zn_ribbon_recom_dom"/>
</dbReference>
<dbReference type="eggNOG" id="COG1961">
    <property type="taxonomic scope" value="Bacteria"/>
</dbReference>
<dbReference type="InterPro" id="IPR038109">
    <property type="entry name" value="DNA_bind_recomb_sf"/>
</dbReference>
<gene>
    <name evidence="4" type="ORF">CLPA_c24080</name>
    <name evidence="5" type="ORF">CP6013_00771</name>
</gene>
<reference evidence="5 6" key="3">
    <citation type="journal article" name="Genome Announc.">
        <title>Improved Draft Genome Sequence of Clostridium pasteurianum Strain ATCC 6013 (DSM 525) Using a Hybrid Next-Generation Sequencing Approach.</title>
        <authorList>
            <person name="Pyne M.E."/>
            <person name="Utturkar S."/>
            <person name="Brown S.D."/>
            <person name="Moo-Young M."/>
            <person name="Chung D.A."/>
            <person name="Chou C.P."/>
        </authorList>
    </citation>
    <scope>NUCLEOTIDE SEQUENCE [LARGE SCALE GENOMIC DNA]</scope>
    <source>
        <strain evidence="5 6">ATCC 6013</strain>
    </source>
</reference>
<evidence type="ECO:0000313" key="7">
    <source>
        <dbReference type="Proteomes" id="UP000030905"/>
    </source>
</evidence>
<dbReference type="GO" id="GO:0000150">
    <property type="term" value="F:DNA strand exchange activity"/>
    <property type="evidence" value="ECO:0007669"/>
    <property type="project" value="InterPro"/>
</dbReference>
<evidence type="ECO:0000313" key="5">
    <source>
        <dbReference type="EMBL" id="KRU11524.1"/>
    </source>
</evidence>
<dbReference type="RefSeq" id="WP_003441238.1">
    <property type="nucleotide sequence ID" value="NZ_ANZB01000002.1"/>
</dbReference>
<accession>A0A0H3J904</accession>
<dbReference type="Gene3D" id="3.90.1750.20">
    <property type="entry name" value="Putative Large Serine Recombinase, Chain B, Domain 2"/>
    <property type="match status" value="1"/>
</dbReference>
<reference evidence="5" key="2">
    <citation type="submission" date="2015-10" db="EMBL/GenBank/DDBJ databases">
        <title>Improved Draft Genome Sequence of Clostridium pasteurianum Strain ATCC 6013 (DSM 525) Using a Hybrid Next-Generation Sequencing Approach.</title>
        <authorList>
            <person name="Pyne M.E."/>
            <person name="Utturkar S.M."/>
            <person name="Brown S.D."/>
            <person name="Moo-Young M."/>
            <person name="Chung D.A."/>
            <person name="Chou P.C."/>
        </authorList>
    </citation>
    <scope>NUCLEOTIDE SEQUENCE</scope>
    <source>
        <strain evidence="5">ATCC 6013</strain>
    </source>
</reference>
<dbReference type="EMBL" id="JPGY02000001">
    <property type="protein sequence ID" value="KRU11524.1"/>
    <property type="molecule type" value="Genomic_DNA"/>
</dbReference>
<organism evidence="4 7">
    <name type="scientific">Clostridium pasteurianum DSM 525 = ATCC 6013</name>
    <dbReference type="NCBI Taxonomy" id="1262449"/>
    <lineage>
        <taxon>Bacteria</taxon>
        <taxon>Bacillati</taxon>
        <taxon>Bacillota</taxon>
        <taxon>Clostridia</taxon>
        <taxon>Eubacteriales</taxon>
        <taxon>Clostridiaceae</taxon>
        <taxon>Clostridium</taxon>
    </lineage>
</organism>
<dbReference type="SUPFAM" id="SSF53041">
    <property type="entry name" value="Resolvase-like"/>
    <property type="match status" value="1"/>
</dbReference>
<dbReference type="PATRIC" id="fig|1262449.3.peg.582"/>
<dbReference type="PANTHER" id="PTHR30461:SF23">
    <property type="entry name" value="DNA RECOMBINASE-RELATED"/>
    <property type="match status" value="1"/>
</dbReference>
<dbReference type="KEGG" id="cpae:CPAST_c24080"/>
<evidence type="ECO:0000256" key="1">
    <source>
        <dbReference type="SAM" id="Coils"/>
    </source>
</evidence>
<feature type="domain" description="Recombinase" evidence="3">
    <location>
        <begin position="153"/>
        <end position="295"/>
    </location>
</feature>
<protein>
    <submittedName>
        <fullName evidence="5">Resolvase domain-containing protein</fullName>
    </submittedName>
    <submittedName>
        <fullName evidence="4">Site-specific DNA recombinase</fullName>
    </submittedName>
</protein>
<dbReference type="Proteomes" id="UP000030905">
    <property type="component" value="Chromosome"/>
</dbReference>
<dbReference type="GO" id="GO:0003677">
    <property type="term" value="F:DNA binding"/>
    <property type="evidence" value="ECO:0007669"/>
    <property type="project" value="InterPro"/>
</dbReference>
<evidence type="ECO:0000259" key="2">
    <source>
        <dbReference type="PROSITE" id="PS51736"/>
    </source>
</evidence>
<name>A0A0H3J904_CLOPA</name>
<evidence type="ECO:0000313" key="6">
    <source>
        <dbReference type="Proteomes" id="UP000028042"/>
    </source>
</evidence>
<dbReference type="AlphaFoldDB" id="A0A0H3J904"/>
<feature type="coiled-coil region" evidence="1">
    <location>
        <begin position="364"/>
        <end position="464"/>
    </location>
</feature>
<dbReference type="InterPro" id="IPR036162">
    <property type="entry name" value="Resolvase-like_N_sf"/>
</dbReference>
<dbReference type="Proteomes" id="UP000028042">
    <property type="component" value="Unassembled WGS sequence"/>
</dbReference>
<dbReference type="PROSITE" id="PS51737">
    <property type="entry name" value="RECOMBINASE_DNA_BIND"/>
    <property type="match status" value="1"/>
</dbReference>
<dbReference type="PROSITE" id="PS51736">
    <property type="entry name" value="RECOMBINASES_3"/>
    <property type="match status" value="1"/>
</dbReference>
<dbReference type="InterPro" id="IPR050639">
    <property type="entry name" value="SSR_resolvase"/>
</dbReference>
<evidence type="ECO:0000313" key="4">
    <source>
        <dbReference type="EMBL" id="AJA52466.1"/>
    </source>
</evidence>
<dbReference type="InterPro" id="IPR006119">
    <property type="entry name" value="Resolv_N"/>
</dbReference>
<dbReference type="EMBL" id="CP009268">
    <property type="protein sequence ID" value="AJA52466.1"/>
    <property type="molecule type" value="Genomic_DNA"/>
</dbReference>
<keyword evidence="7" id="KW-1185">Reference proteome</keyword>
<dbReference type="Pfam" id="PF07508">
    <property type="entry name" value="Recombinase"/>
    <property type="match status" value="1"/>
</dbReference>
<dbReference type="Pfam" id="PF00239">
    <property type="entry name" value="Resolvase"/>
    <property type="match status" value="1"/>
</dbReference>
<dbReference type="Pfam" id="PF13408">
    <property type="entry name" value="Zn_ribbon_recom"/>
    <property type="match status" value="1"/>
</dbReference>
<feature type="domain" description="Resolvase/invertase-type recombinase catalytic" evidence="2">
    <location>
        <begin position="2"/>
        <end position="147"/>
    </location>
</feature>
<evidence type="ECO:0000259" key="3">
    <source>
        <dbReference type="PROSITE" id="PS51737"/>
    </source>
</evidence>
<sequence>MKAYGYVRISRDEDNKKESIETQRKVVEDFAKEQGFILNDTFQDNNVSGYTFERPSLLQLKELIEDNKVDILVAKDLSRIGRHNAKTLLFLDYLDEHNVRLMLKNDNYDSDSDDDSIIGIKTWYNEMYLKDLSKKIKTNIKQKQKEGLVIVPNYGYMKDPNNPKKIIVDEDVVDTIKLIFRLYIEGMGCTKIAHYLNEKHVETPSIHKMKKFGFGWKPDWTQKELWYATSIKRILHNDAYIGVLRCGVTKLSKMKGKKVRIPKEEQIVHENYFEPIISKDDFELVKMLAESRCNNNIRAKNEKIHRYAGILKCGDCNKGFVARKNKTQNYEHKITYVCATFHRYGSELCNGHRLFESDIDELVLDEIKSLLHNAKINLDNIDKNIEEKRNHRKDYDKAIEVLKIKIVEQKEEIKNYAKQLAKGLIGEEIFEELTSEAKVELDKLEKLLVEAENSRDNHANDKEKIIKCIEVLQKILDKNELTNADVTMLIEKIVVTETDEVGKYNMSKLDIEINWNTQFVL</sequence>